<name>A0A1G6DWG8_9GAMM</name>
<evidence type="ECO:0000259" key="2">
    <source>
        <dbReference type="Pfam" id="PF00117"/>
    </source>
</evidence>
<protein>
    <submittedName>
        <fullName evidence="3">Para-aminobenzoate synthetase component 2</fullName>
    </submittedName>
</protein>
<keyword evidence="1" id="KW-0315">Glutamine amidotransferase</keyword>
<evidence type="ECO:0000256" key="1">
    <source>
        <dbReference type="ARBA" id="ARBA00022962"/>
    </source>
</evidence>
<dbReference type="AlphaFoldDB" id="A0A1G6DWG8"/>
<proteinExistence type="predicted"/>
<dbReference type="InterPro" id="IPR029062">
    <property type="entry name" value="Class_I_gatase-like"/>
</dbReference>
<keyword evidence="4" id="KW-1185">Reference proteome</keyword>
<dbReference type="GO" id="GO:0005829">
    <property type="term" value="C:cytosol"/>
    <property type="evidence" value="ECO:0007669"/>
    <property type="project" value="TreeGrafter"/>
</dbReference>
<dbReference type="PRINTS" id="PR00097">
    <property type="entry name" value="ANTSNTHASEII"/>
</dbReference>
<gene>
    <name evidence="3" type="ORF">SAMN02927930_01912</name>
</gene>
<feature type="domain" description="Glutamine amidotransferase" evidence="2">
    <location>
        <begin position="3"/>
        <end position="191"/>
    </location>
</feature>
<dbReference type="PRINTS" id="PR00096">
    <property type="entry name" value="GATASE"/>
</dbReference>
<reference evidence="4" key="1">
    <citation type="submission" date="2016-10" db="EMBL/GenBank/DDBJ databases">
        <authorList>
            <person name="Varghese N."/>
            <person name="Submissions S."/>
        </authorList>
    </citation>
    <scope>NUCLEOTIDE SEQUENCE [LARGE SCALE GENOMIC DNA]</scope>
    <source>
        <strain evidence="4">CGMCC 1.10824</strain>
    </source>
</reference>
<dbReference type="PRINTS" id="PR00099">
    <property type="entry name" value="CPSGATASE"/>
</dbReference>
<dbReference type="Gene3D" id="3.40.50.880">
    <property type="match status" value="1"/>
</dbReference>
<dbReference type="STRING" id="1159017.SAMN02927930_01912"/>
<dbReference type="InterPro" id="IPR050472">
    <property type="entry name" value="Anth_synth/Amidotransfase"/>
</dbReference>
<dbReference type="InterPro" id="IPR006221">
    <property type="entry name" value="TrpG/PapA_dom"/>
</dbReference>
<dbReference type="PANTHER" id="PTHR43418">
    <property type="entry name" value="MULTIFUNCTIONAL TRYPTOPHAN BIOSYNTHESIS PROTEIN-RELATED"/>
    <property type="match status" value="1"/>
</dbReference>
<dbReference type="GO" id="GO:0000162">
    <property type="term" value="P:L-tryptophan biosynthetic process"/>
    <property type="evidence" value="ECO:0007669"/>
    <property type="project" value="TreeGrafter"/>
</dbReference>
<dbReference type="EMBL" id="FMXN01000013">
    <property type="protein sequence ID" value="SDB49115.1"/>
    <property type="molecule type" value="Genomic_DNA"/>
</dbReference>
<evidence type="ECO:0000313" key="3">
    <source>
        <dbReference type="EMBL" id="SDB49115.1"/>
    </source>
</evidence>
<dbReference type="PROSITE" id="PS51273">
    <property type="entry name" value="GATASE_TYPE_1"/>
    <property type="match status" value="1"/>
</dbReference>
<dbReference type="PANTHER" id="PTHR43418:SF4">
    <property type="entry name" value="MULTIFUNCTIONAL TRYPTOPHAN BIOSYNTHESIS PROTEIN"/>
    <property type="match status" value="1"/>
</dbReference>
<accession>A0A1G6DWG8</accession>
<dbReference type="SUPFAM" id="SSF52317">
    <property type="entry name" value="Class I glutamine amidotransferase-like"/>
    <property type="match status" value="1"/>
</dbReference>
<organism evidence="3 4">
    <name type="scientific">Pseudidiomarina indica</name>
    <dbReference type="NCBI Taxonomy" id="1159017"/>
    <lineage>
        <taxon>Bacteria</taxon>
        <taxon>Pseudomonadati</taxon>
        <taxon>Pseudomonadota</taxon>
        <taxon>Gammaproteobacteria</taxon>
        <taxon>Alteromonadales</taxon>
        <taxon>Idiomarinaceae</taxon>
        <taxon>Pseudidiomarina</taxon>
    </lineage>
</organism>
<dbReference type="Proteomes" id="UP000199626">
    <property type="component" value="Unassembled WGS sequence"/>
</dbReference>
<dbReference type="RefSeq" id="WP_092593827.1">
    <property type="nucleotide sequence ID" value="NZ_FMXN01000013.1"/>
</dbReference>
<dbReference type="InterPro" id="IPR017926">
    <property type="entry name" value="GATASE"/>
</dbReference>
<evidence type="ECO:0000313" key="4">
    <source>
        <dbReference type="Proteomes" id="UP000199626"/>
    </source>
</evidence>
<dbReference type="OrthoDB" id="9786812at2"/>
<dbReference type="GO" id="GO:0004049">
    <property type="term" value="F:anthranilate synthase activity"/>
    <property type="evidence" value="ECO:0007669"/>
    <property type="project" value="TreeGrafter"/>
</dbReference>
<dbReference type="FunFam" id="3.40.50.880:FF:000003">
    <property type="entry name" value="Anthranilate synthase component II"/>
    <property type="match status" value="1"/>
</dbReference>
<dbReference type="CDD" id="cd01743">
    <property type="entry name" value="GATase1_Anthranilate_Synthase"/>
    <property type="match status" value="1"/>
</dbReference>
<dbReference type="Pfam" id="PF00117">
    <property type="entry name" value="GATase"/>
    <property type="match status" value="1"/>
</dbReference>
<dbReference type="NCBIfam" id="TIGR00566">
    <property type="entry name" value="trpG_papA"/>
    <property type="match status" value="1"/>
</dbReference>
<sequence>MLLMIDNYDSFTHNVVHYLRELGAEVVVVRHDEIELAAIQALPLRGLVISPGPGTPDDAGISLAAIGAFAGQLPILGVCLGHQAIGQYFGAQVVRAAQVMHGKTSLLEHHGEGLFVGLPSPFKVARYHSLLLDADTIPAELVVDAWISLADGRREVMAIRHQQWPVWGVQYHPEAIETDYGHAVLRQFLLACGYSEASLNPQKPA</sequence>